<feature type="transmembrane region" description="Helical" evidence="1">
    <location>
        <begin position="351"/>
        <end position="372"/>
    </location>
</feature>
<feature type="transmembrane region" description="Helical" evidence="1">
    <location>
        <begin position="401"/>
        <end position="425"/>
    </location>
</feature>
<organism evidence="2 3">
    <name type="scientific">Nocardia implantans</name>
    <dbReference type="NCBI Taxonomy" id="3108168"/>
    <lineage>
        <taxon>Bacteria</taxon>
        <taxon>Bacillati</taxon>
        <taxon>Actinomycetota</taxon>
        <taxon>Actinomycetes</taxon>
        <taxon>Mycobacteriales</taxon>
        <taxon>Nocardiaceae</taxon>
        <taxon>Nocardia</taxon>
    </lineage>
</organism>
<feature type="transmembrane region" description="Helical" evidence="1">
    <location>
        <begin position="171"/>
        <end position="194"/>
    </location>
</feature>
<evidence type="ECO:0000256" key="1">
    <source>
        <dbReference type="SAM" id="Phobius"/>
    </source>
</evidence>
<keyword evidence="3" id="KW-1185">Reference proteome</keyword>
<feature type="transmembrane region" description="Helical" evidence="1">
    <location>
        <begin position="465"/>
        <end position="486"/>
    </location>
</feature>
<keyword evidence="1" id="KW-0812">Transmembrane</keyword>
<dbReference type="Proteomes" id="UP001348098">
    <property type="component" value="Unassembled WGS sequence"/>
</dbReference>
<feature type="transmembrane region" description="Helical" evidence="1">
    <location>
        <begin position="246"/>
        <end position="267"/>
    </location>
</feature>
<evidence type="ECO:0000313" key="2">
    <source>
        <dbReference type="EMBL" id="MEB3511938.1"/>
    </source>
</evidence>
<feature type="transmembrane region" description="Helical" evidence="1">
    <location>
        <begin position="31"/>
        <end position="50"/>
    </location>
</feature>
<feature type="transmembrane region" description="Helical" evidence="1">
    <location>
        <begin position="138"/>
        <end position="165"/>
    </location>
</feature>
<proteinExistence type="predicted"/>
<keyword evidence="1" id="KW-1133">Transmembrane helix</keyword>
<feature type="transmembrane region" description="Helical" evidence="1">
    <location>
        <begin position="305"/>
        <end position="322"/>
    </location>
</feature>
<feature type="transmembrane region" description="Helical" evidence="1">
    <location>
        <begin position="437"/>
        <end position="458"/>
    </location>
</feature>
<accession>A0ABU6AWR7</accession>
<reference evidence="2 3" key="1">
    <citation type="submission" date="2023-12" db="EMBL/GenBank/DDBJ databases">
        <title>novel species in genus Nocarida.</title>
        <authorList>
            <person name="Li Z."/>
        </authorList>
    </citation>
    <scope>NUCLEOTIDE SEQUENCE [LARGE SCALE GENOMIC DNA]</scope>
    <source>
        <strain evidence="2 3">CDC186</strain>
    </source>
</reference>
<dbReference type="EMBL" id="JAYKYQ010000007">
    <property type="protein sequence ID" value="MEB3511938.1"/>
    <property type="molecule type" value="Genomic_DNA"/>
</dbReference>
<feature type="transmembrane region" description="Helical" evidence="1">
    <location>
        <begin position="91"/>
        <end position="111"/>
    </location>
</feature>
<keyword evidence="1" id="KW-0472">Membrane</keyword>
<sequence length="539" mass="55604">MSSTLISRPIPRGELAGTGTLLRFALWRERFSLPCWLLGAAALLAFQSVGSQRFYDTPRKLAQLRETVSASAAAVAMGGPTRLLTTIGGEIVFEILAYLAVVVALMNMFLVGRHTRSDEETGRAELLRSARVGRRAPAVAALTLAGLADIAVVLVLFAAAVATGLPAGGSLLLGVVTGGVGVTFAAVTAVAAQIFENPRSVYGAVGLAVAAAYVARAIGDVGSGAVAWLSPIGWAQRSYPYAGDRWWTVLLFAAASVALTASALALLDRRDFGAGLLPYGTGRATASWALGSPLGLAWRLQRGSLAGWALGVFALGAAYGSFTESIEDYLADNPEIAAYLPGGAADAVNSYLSLTVSIVALLTAAFGVASVLRARGEEIAGRAESLLAAPVSRYRWLASHLAIALGGGALILAVGGFAVGLTYGLTISDFGQALRMSGVALVYLPAVWSVIAVAVLGVGWAPRAAVAVAWAAFAYCAVALLFTAAFDLPDWFDDASPFTHLPKAPLLPVTATPIVVILLTASAGLLIAVAGFRRRDVGY</sequence>
<feature type="transmembrane region" description="Helical" evidence="1">
    <location>
        <begin position="506"/>
        <end position="532"/>
    </location>
</feature>
<protein>
    <submittedName>
        <fullName evidence="2">ABC transporter permease</fullName>
    </submittedName>
</protein>
<gene>
    <name evidence="2" type="ORF">U3653_18060</name>
</gene>
<dbReference type="RefSeq" id="WP_323124259.1">
    <property type="nucleotide sequence ID" value="NZ_JAYESH010000006.1"/>
</dbReference>
<evidence type="ECO:0000313" key="3">
    <source>
        <dbReference type="Proteomes" id="UP001348098"/>
    </source>
</evidence>
<comment type="caution">
    <text evidence="2">The sequence shown here is derived from an EMBL/GenBank/DDBJ whole genome shotgun (WGS) entry which is preliminary data.</text>
</comment>
<name>A0ABU6AWR7_9NOCA</name>